<evidence type="ECO:0000313" key="1">
    <source>
        <dbReference type="EMBL" id="KIH61132.1"/>
    </source>
</evidence>
<evidence type="ECO:0000313" key="2">
    <source>
        <dbReference type="Proteomes" id="UP000054047"/>
    </source>
</evidence>
<dbReference type="AlphaFoldDB" id="A0A0C2DF97"/>
<accession>A0A0C2DF97</accession>
<sequence>MVMNLPTMEKDLTTLPLITSKNSVLKHILEDGNCRTSLDNILDYLSLFLKAYKDVPKFSLSWAGNLAHDHTKALYQGDYSLYSFFRSNRKALEKSFLFFFGDHGPRWGEEVKAEGGSNPFLFVVLPKSLRHTKLHEQVKAEGGNNPFLFIVLPKSLRHTKLHEQVLKNSKELMTPHDLHATFKDILYYQPQSNFSETEFKEFKSNPRGSSLLRELRYNVRRTCTDQALIQKLGRFAAEQMNKQLRSYSFQPGCHQVTLGSVSLNGEE</sequence>
<dbReference type="OrthoDB" id="5834279at2759"/>
<name>A0A0C2DF97_9BILA</name>
<proteinExistence type="predicted"/>
<protein>
    <recommendedName>
        <fullName evidence="3">Sulfatase N-terminal domain-containing protein</fullName>
    </recommendedName>
</protein>
<reference evidence="1 2" key="1">
    <citation type="submission" date="2013-12" db="EMBL/GenBank/DDBJ databases">
        <title>Draft genome of the parsitic nematode Ancylostoma duodenale.</title>
        <authorList>
            <person name="Mitreva M."/>
        </authorList>
    </citation>
    <scope>NUCLEOTIDE SEQUENCE [LARGE SCALE GENOMIC DNA]</scope>
    <source>
        <strain evidence="1 2">Zhejiang</strain>
    </source>
</reference>
<organism evidence="1 2">
    <name type="scientific">Ancylostoma duodenale</name>
    <dbReference type="NCBI Taxonomy" id="51022"/>
    <lineage>
        <taxon>Eukaryota</taxon>
        <taxon>Metazoa</taxon>
        <taxon>Ecdysozoa</taxon>
        <taxon>Nematoda</taxon>
        <taxon>Chromadorea</taxon>
        <taxon>Rhabditida</taxon>
        <taxon>Rhabditina</taxon>
        <taxon>Rhabditomorpha</taxon>
        <taxon>Strongyloidea</taxon>
        <taxon>Ancylostomatidae</taxon>
        <taxon>Ancylostomatinae</taxon>
        <taxon>Ancylostoma</taxon>
    </lineage>
</organism>
<dbReference type="Pfam" id="PF02995">
    <property type="entry name" value="DUF229"/>
    <property type="match status" value="2"/>
</dbReference>
<evidence type="ECO:0008006" key="3">
    <source>
        <dbReference type="Google" id="ProtNLM"/>
    </source>
</evidence>
<gene>
    <name evidence="1" type="ORF">ANCDUO_08603</name>
</gene>
<dbReference type="InterPro" id="IPR004245">
    <property type="entry name" value="DUF229"/>
</dbReference>
<keyword evidence="2" id="KW-1185">Reference proteome</keyword>
<dbReference type="EMBL" id="KN730379">
    <property type="protein sequence ID" value="KIH61132.1"/>
    <property type="molecule type" value="Genomic_DNA"/>
</dbReference>
<dbReference type="PANTHER" id="PTHR10974:SF75">
    <property type="entry name" value="SULFATASE DOMAIN-CONTAINING PROTEIN"/>
    <property type="match status" value="1"/>
</dbReference>
<dbReference type="Proteomes" id="UP000054047">
    <property type="component" value="Unassembled WGS sequence"/>
</dbReference>
<dbReference type="PANTHER" id="PTHR10974">
    <property type="entry name" value="FI08016P-RELATED"/>
    <property type="match status" value="1"/>
</dbReference>
<dbReference type="GO" id="GO:0005615">
    <property type="term" value="C:extracellular space"/>
    <property type="evidence" value="ECO:0007669"/>
    <property type="project" value="TreeGrafter"/>
</dbReference>